<accession>A0A9X2UU33</accession>
<reference evidence="2" key="1">
    <citation type="submission" date="2022-08" db="EMBL/GenBank/DDBJ databases">
        <title>Genomic Encyclopedia of Type Strains, Phase V (KMG-V): Genome sequencing to study the core and pangenomes of soil and plant-associated prokaryotes.</title>
        <authorList>
            <person name="Whitman W."/>
        </authorList>
    </citation>
    <scope>NUCLEOTIDE SEQUENCE</scope>
    <source>
        <strain evidence="2">SP3049</strain>
    </source>
</reference>
<dbReference type="InterPro" id="IPR050273">
    <property type="entry name" value="GppA/Ppx_hydrolase"/>
</dbReference>
<dbReference type="CDD" id="cd24054">
    <property type="entry name" value="ASKHA_NBD_AaPPX-GppA_MtPPX2-like"/>
    <property type="match status" value="1"/>
</dbReference>
<dbReference type="PANTHER" id="PTHR30005:SF13">
    <property type="entry name" value="EXOPOLYPHOSPHATASE 2"/>
    <property type="match status" value="1"/>
</dbReference>
<dbReference type="Gene3D" id="3.30.420.150">
    <property type="entry name" value="Exopolyphosphatase. Domain 2"/>
    <property type="match status" value="1"/>
</dbReference>
<dbReference type="GO" id="GO:0008894">
    <property type="term" value="F:guanosine-5'-triphosphate,3'-diphosphate diphosphatase activity"/>
    <property type="evidence" value="ECO:0007669"/>
    <property type="project" value="UniProtKB-EC"/>
</dbReference>
<keyword evidence="2" id="KW-0378">Hydrolase</keyword>
<dbReference type="Gene3D" id="3.30.420.40">
    <property type="match status" value="1"/>
</dbReference>
<gene>
    <name evidence="2" type="ORF">GGP61_003284</name>
</gene>
<sequence>MRLATIDIGTNTAQLLVAERDGTELRRLHTAERFVRLGEGVDARGRIGREAQGRLLDALRDHLQEARTYDVDRVSAAGTSALRDAANRDAVLASVRDALGLSVDLLSGTEEATWSFAAACAAFDALSGSCLVVDVGGGSTELIVGTDPTRIRSSPADAIRDHASLNVGCVRLTERCFASQPPAPNAVEAAERSIDEALAAYSLEVGPAPTFIGTAGTATALALVHAGPDSSWDALHGDGFRLSREDVRSWRGRLLGRSVDEIRALHPGAMEGRADVFPMGVLLLDRILAHYNLDDLRVSPYELRHGLALRLLASAPASSS</sequence>
<evidence type="ECO:0000313" key="3">
    <source>
        <dbReference type="Proteomes" id="UP001155057"/>
    </source>
</evidence>
<name>A0A9X2UU33_9BACT</name>
<organism evidence="2 3">
    <name type="scientific">Salinibacter ruber</name>
    <dbReference type="NCBI Taxonomy" id="146919"/>
    <lineage>
        <taxon>Bacteria</taxon>
        <taxon>Pseudomonadati</taxon>
        <taxon>Rhodothermota</taxon>
        <taxon>Rhodothermia</taxon>
        <taxon>Rhodothermales</taxon>
        <taxon>Salinibacteraceae</taxon>
        <taxon>Salinibacter</taxon>
    </lineage>
</organism>
<proteinExistence type="predicted"/>
<dbReference type="EC" id="3.6.1.11" evidence="2"/>
<dbReference type="InterPro" id="IPR003695">
    <property type="entry name" value="Ppx_GppA_N"/>
</dbReference>
<dbReference type="EMBL" id="JANUAE010000016">
    <property type="protein sequence ID" value="MCS3711651.1"/>
    <property type="molecule type" value="Genomic_DNA"/>
</dbReference>
<dbReference type="Pfam" id="PF02541">
    <property type="entry name" value="Ppx-GppA"/>
    <property type="match status" value="1"/>
</dbReference>
<dbReference type="EC" id="3.6.1.40" evidence="2"/>
<comment type="caution">
    <text evidence="2">The sequence shown here is derived from an EMBL/GenBank/DDBJ whole genome shotgun (WGS) entry which is preliminary data.</text>
</comment>
<dbReference type="PANTHER" id="PTHR30005">
    <property type="entry name" value="EXOPOLYPHOSPHATASE"/>
    <property type="match status" value="1"/>
</dbReference>
<dbReference type="Proteomes" id="UP001155057">
    <property type="component" value="Unassembled WGS sequence"/>
</dbReference>
<dbReference type="RefSeq" id="WP_251961431.1">
    <property type="nucleotide sequence ID" value="NZ_CALTRY010000010.1"/>
</dbReference>
<dbReference type="GO" id="GO:0004309">
    <property type="term" value="F:exopolyphosphatase activity"/>
    <property type="evidence" value="ECO:0007669"/>
    <property type="project" value="UniProtKB-EC"/>
</dbReference>
<protein>
    <submittedName>
        <fullName evidence="2">Exopolyphosphatase/guanosine-5'-triphosphate, 3'-diphosphate pyrophosphatase</fullName>
        <ecNumber evidence="2">3.6.1.11</ecNumber>
        <ecNumber evidence="2">3.6.1.40</ecNumber>
    </submittedName>
</protein>
<dbReference type="SUPFAM" id="SSF53067">
    <property type="entry name" value="Actin-like ATPase domain"/>
    <property type="match status" value="2"/>
</dbReference>
<evidence type="ECO:0000313" key="2">
    <source>
        <dbReference type="EMBL" id="MCS3711651.1"/>
    </source>
</evidence>
<evidence type="ECO:0000259" key="1">
    <source>
        <dbReference type="Pfam" id="PF02541"/>
    </source>
</evidence>
<dbReference type="InterPro" id="IPR043129">
    <property type="entry name" value="ATPase_NBD"/>
</dbReference>
<dbReference type="AlphaFoldDB" id="A0A9X2UU33"/>
<feature type="domain" description="Ppx/GppA phosphatase N-terminal" evidence="1">
    <location>
        <begin position="17"/>
        <end position="313"/>
    </location>
</feature>